<sequence length="32" mass="3789">LFDKWLRTSVICQHHEVHKEVVKQLSLLVDTS</sequence>
<dbReference type="Proteomes" id="UP000055024">
    <property type="component" value="Unassembled WGS sequence"/>
</dbReference>
<gene>
    <name evidence="1" type="ORF">T11_6908</name>
</gene>
<comment type="caution">
    <text evidence="1">The sequence shown here is derived from an EMBL/GenBank/DDBJ whole genome shotgun (WGS) entry which is preliminary data.</text>
</comment>
<feature type="non-terminal residue" evidence="1">
    <location>
        <position position="1"/>
    </location>
</feature>
<accession>A0A0V1G9L9</accession>
<dbReference type="AlphaFoldDB" id="A0A0V1G9L9"/>
<dbReference type="OrthoDB" id="10378230at2759"/>
<protein>
    <submittedName>
        <fullName evidence="1">Uncharacterized protein</fullName>
    </submittedName>
</protein>
<keyword evidence="2" id="KW-1185">Reference proteome</keyword>
<dbReference type="EMBL" id="JYDP01004396">
    <property type="protein sequence ID" value="KRY94928.1"/>
    <property type="molecule type" value="Genomic_DNA"/>
</dbReference>
<organism evidence="1 2">
    <name type="scientific">Trichinella zimbabwensis</name>
    <dbReference type="NCBI Taxonomy" id="268475"/>
    <lineage>
        <taxon>Eukaryota</taxon>
        <taxon>Metazoa</taxon>
        <taxon>Ecdysozoa</taxon>
        <taxon>Nematoda</taxon>
        <taxon>Enoplea</taxon>
        <taxon>Dorylaimia</taxon>
        <taxon>Trichinellida</taxon>
        <taxon>Trichinellidae</taxon>
        <taxon>Trichinella</taxon>
    </lineage>
</organism>
<proteinExistence type="predicted"/>
<evidence type="ECO:0000313" key="1">
    <source>
        <dbReference type="EMBL" id="KRY94928.1"/>
    </source>
</evidence>
<evidence type="ECO:0000313" key="2">
    <source>
        <dbReference type="Proteomes" id="UP000055024"/>
    </source>
</evidence>
<name>A0A0V1G9L9_9BILA</name>
<reference evidence="1 2" key="1">
    <citation type="submission" date="2015-01" db="EMBL/GenBank/DDBJ databases">
        <title>Evolution of Trichinella species and genotypes.</title>
        <authorList>
            <person name="Korhonen P.K."/>
            <person name="Edoardo P."/>
            <person name="Giuseppe L.R."/>
            <person name="Gasser R.B."/>
        </authorList>
    </citation>
    <scope>NUCLEOTIDE SEQUENCE [LARGE SCALE GENOMIC DNA]</scope>
    <source>
        <strain evidence="1">ISS1029</strain>
    </source>
</reference>